<dbReference type="SUPFAM" id="SSF52047">
    <property type="entry name" value="RNI-like"/>
    <property type="match status" value="1"/>
</dbReference>
<proteinExistence type="inferred from homology"/>
<dbReference type="PANTHER" id="PTHR31994:SF3">
    <property type="entry name" value="LEUCINE-RICH REPEAT-CONTAINING PROTEIN 42"/>
    <property type="match status" value="1"/>
</dbReference>
<name>A0AAY4BJ56_9TELE</name>
<dbReference type="GeneTree" id="ENSGT00390000002727"/>
<reference evidence="6 7" key="1">
    <citation type="submission" date="2020-06" db="EMBL/GenBank/DDBJ databases">
        <authorList>
            <consortium name="Wellcome Sanger Institute Data Sharing"/>
        </authorList>
    </citation>
    <scope>NUCLEOTIDE SEQUENCE [LARGE SCALE GENOMIC DNA]</scope>
</reference>
<sequence length="405" mass="44881">MSGPEGTVYVRERGELRCVTAASQPPDCSVRLRVHSSAAATLPGRREHFVSTPDAEGGLRHTAKSLFDVCLLFVADNVQHVESLVGFPEDVAGRLFSAAERKEKFSDPGSAARALRVFGEAYGHLVLESLCLRNRCSLLCEKLEEFKTFRNLLCLDLHGCKLGDDHEIFQHLTSDALASLSRLFLGANGLSDAGVQKLTAPVRVMKRGLENLQVLDLSYNLITEKALGYLSCFRKLQCLDVSETAIKPSTASHRLLRSKMGLVCSESPMEAFCHSRCKTDGWAQEVVNQWELSASKLAVKDPKPRTNALRFYGREKFVRQALQSVPAVCDKSSGDIVRMQFYKPDPNVQTYQTPLKKEECSNSTWPLEKGAKRKLPSERDVTSGQPAKRLPSSPSAEDMDLLNSY</sequence>
<dbReference type="PANTHER" id="PTHR31994">
    <property type="entry name" value="LEUCINE-RICH REPEAT-CONTAINING PROTEIN 42"/>
    <property type="match status" value="1"/>
</dbReference>
<dbReference type="InterPro" id="IPR039631">
    <property type="entry name" value="LRRC42"/>
</dbReference>
<dbReference type="AlphaFoldDB" id="A0AAY4BJ56"/>
<dbReference type="Ensembl" id="ENSDCDT00010021250.1">
    <property type="protein sequence ID" value="ENSDCDP00010020091.1"/>
    <property type="gene ID" value="ENSDCDG00010009074.1"/>
</dbReference>
<comment type="similarity">
    <text evidence="1">Belongs to the LRRC42 family.</text>
</comment>
<organism evidence="6 7">
    <name type="scientific">Denticeps clupeoides</name>
    <name type="common">denticle herring</name>
    <dbReference type="NCBI Taxonomy" id="299321"/>
    <lineage>
        <taxon>Eukaryota</taxon>
        <taxon>Metazoa</taxon>
        <taxon>Chordata</taxon>
        <taxon>Craniata</taxon>
        <taxon>Vertebrata</taxon>
        <taxon>Euteleostomi</taxon>
        <taxon>Actinopterygii</taxon>
        <taxon>Neopterygii</taxon>
        <taxon>Teleostei</taxon>
        <taxon>Clupei</taxon>
        <taxon>Clupeiformes</taxon>
        <taxon>Denticipitoidei</taxon>
        <taxon>Denticipitidae</taxon>
        <taxon>Denticeps</taxon>
    </lineage>
</organism>
<feature type="region of interest" description="Disordered" evidence="5">
    <location>
        <begin position="362"/>
        <end position="405"/>
    </location>
</feature>
<dbReference type="InterPro" id="IPR001611">
    <property type="entry name" value="Leu-rich_rpt"/>
</dbReference>
<dbReference type="InterPro" id="IPR032675">
    <property type="entry name" value="LRR_dom_sf"/>
</dbReference>
<reference evidence="6" key="2">
    <citation type="submission" date="2025-08" db="UniProtKB">
        <authorList>
            <consortium name="Ensembl"/>
        </authorList>
    </citation>
    <scope>IDENTIFICATION</scope>
</reference>
<evidence type="ECO:0000256" key="2">
    <source>
        <dbReference type="ARBA" id="ARBA00014198"/>
    </source>
</evidence>
<reference evidence="6" key="3">
    <citation type="submission" date="2025-09" db="UniProtKB">
        <authorList>
            <consortium name="Ensembl"/>
        </authorList>
    </citation>
    <scope>IDENTIFICATION</scope>
</reference>
<evidence type="ECO:0000256" key="5">
    <source>
        <dbReference type="SAM" id="MobiDB-lite"/>
    </source>
</evidence>
<evidence type="ECO:0000313" key="6">
    <source>
        <dbReference type="Ensembl" id="ENSDCDP00010020091.1"/>
    </source>
</evidence>
<dbReference type="Proteomes" id="UP000694580">
    <property type="component" value="Chromosome 4"/>
</dbReference>
<protein>
    <recommendedName>
        <fullName evidence="2">Leucine-rich repeat-containing protein 42</fullName>
    </recommendedName>
</protein>
<accession>A0AAY4BJ56</accession>
<evidence type="ECO:0000256" key="4">
    <source>
        <dbReference type="ARBA" id="ARBA00022737"/>
    </source>
</evidence>
<keyword evidence="7" id="KW-1185">Reference proteome</keyword>
<dbReference type="GeneID" id="114788818"/>
<evidence type="ECO:0000313" key="7">
    <source>
        <dbReference type="Proteomes" id="UP000694580"/>
    </source>
</evidence>
<dbReference type="RefSeq" id="XP_028833566.1">
    <property type="nucleotide sequence ID" value="XM_028977733.1"/>
</dbReference>
<keyword evidence="3" id="KW-0433">Leucine-rich repeat</keyword>
<gene>
    <name evidence="6" type="primary">LRRC42</name>
</gene>
<evidence type="ECO:0000256" key="1">
    <source>
        <dbReference type="ARBA" id="ARBA00009297"/>
    </source>
</evidence>
<dbReference type="PROSITE" id="PS51450">
    <property type="entry name" value="LRR"/>
    <property type="match status" value="1"/>
</dbReference>
<keyword evidence="4" id="KW-0677">Repeat</keyword>
<evidence type="ECO:0000256" key="3">
    <source>
        <dbReference type="ARBA" id="ARBA00022614"/>
    </source>
</evidence>
<dbReference type="Gene3D" id="3.80.10.10">
    <property type="entry name" value="Ribonuclease Inhibitor"/>
    <property type="match status" value="1"/>
</dbReference>